<accession>A0A1I7X357</accession>
<organism evidence="2 3">
    <name type="scientific">Heterorhabditis bacteriophora</name>
    <name type="common">Entomopathogenic nematode worm</name>
    <dbReference type="NCBI Taxonomy" id="37862"/>
    <lineage>
        <taxon>Eukaryota</taxon>
        <taxon>Metazoa</taxon>
        <taxon>Ecdysozoa</taxon>
        <taxon>Nematoda</taxon>
        <taxon>Chromadorea</taxon>
        <taxon>Rhabditida</taxon>
        <taxon>Rhabditina</taxon>
        <taxon>Rhabditomorpha</taxon>
        <taxon>Strongyloidea</taxon>
        <taxon>Heterorhabditidae</taxon>
        <taxon>Heterorhabditis</taxon>
    </lineage>
</organism>
<keyword evidence="1" id="KW-0472">Membrane</keyword>
<reference evidence="3" key="1">
    <citation type="submission" date="2016-11" db="UniProtKB">
        <authorList>
            <consortium name="WormBaseParasite"/>
        </authorList>
    </citation>
    <scope>IDENTIFICATION</scope>
</reference>
<dbReference type="WBParaSite" id="Hba_12032">
    <property type="protein sequence ID" value="Hba_12032"/>
    <property type="gene ID" value="Hba_12032"/>
</dbReference>
<keyword evidence="2" id="KW-1185">Reference proteome</keyword>
<evidence type="ECO:0000313" key="2">
    <source>
        <dbReference type="Proteomes" id="UP000095283"/>
    </source>
</evidence>
<evidence type="ECO:0000256" key="1">
    <source>
        <dbReference type="SAM" id="Phobius"/>
    </source>
</evidence>
<feature type="transmembrane region" description="Helical" evidence="1">
    <location>
        <begin position="81"/>
        <end position="98"/>
    </location>
</feature>
<dbReference type="AlphaFoldDB" id="A0A1I7X357"/>
<evidence type="ECO:0000313" key="3">
    <source>
        <dbReference type="WBParaSite" id="Hba_12032"/>
    </source>
</evidence>
<protein>
    <submittedName>
        <fullName evidence="3">DUF1084 domain-containing protein</fullName>
    </submittedName>
</protein>
<keyword evidence="1" id="KW-1133">Transmembrane helix</keyword>
<proteinExistence type="predicted"/>
<keyword evidence="1" id="KW-0812">Transmembrane</keyword>
<dbReference type="Proteomes" id="UP000095283">
    <property type="component" value="Unplaced"/>
</dbReference>
<sequence>MEEFLLPSYLFGATALVWGWATSFEPFRFFHSIANREVRWDLNSTASRVGKSPTETRFRGPPDPQAQGRQLLVEAIQHPNALLPLTVVYIMLLNYYVVPKVIKLHF</sequence>
<name>A0A1I7X357_HETBA</name>